<reference evidence="1 2" key="1">
    <citation type="submission" date="2017-09" db="EMBL/GenBank/DDBJ databases">
        <title>Sphingomonas panjinensis sp.nov., isolated from oil-contaminated soil.</title>
        <authorList>
            <person name="Wang L."/>
            <person name="Chen L."/>
        </authorList>
    </citation>
    <scope>NUCLEOTIDE SEQUENCE [LARGE SCALE GENOMIC DNA]</scope>
    <source>
        <strain evidence="1 2">FW-11</strain>
    </source>
</reference>
<dbReference type="Pfam" id="PF05159">
    <property type="entry name" value="Capsule_synth"/>
    <property type="match status" value="2"/>
</dbReference>
<proteinExistence type="predicted"/>
<dbReference type="InterPro" id="IPR007833">
    <property type="entry name" value="Capsule_polysaccharide_synth"/>
</dbReference>
<evidence type="ECO:0000313" key="1">
    <source>
        <dbReference type="EMBL" id="PTQ10700.1"/>
    </source>
</evidence>
<evidence type="ECO:0000313" key="2">
    <source>
        <dbReference type="Proteomes" id="UP000244162"/>
    </source>
</evidence>
<name>A0A2T5FX39_9SPHN</name>
<dbReference type="GO" id="GO:0015774">
    <property type="term" value="P:polysaccharide transport"/>
    <property type="evidence" value="ECO:0007669"/>
    <property type="project" value="InterPro"/>
</dbReference>
<gene>
    <name evidence="1" type="ORF">CLG96_09800</name>
</gene>
<dbReference type="AlphaFoldDB" id="A0A2T5FX39"/>
<dbReference type="GO" id="GO:0016740">
    <property type="term" value="F:transferase activity"/>
    <property type="evidence" value="ECO:0007669"/>
    <property type="project" value="UniProtKB-KW"/>
</dbReference>
<organism evidence="1 2">
    <name type="scientific">Sphingomonas oleivorans</name>
    <dbReference type="NCBI Taxonomy" id="1735121"/>
    <lineage>
        <taxon>Bacteria</taxon>
        <taxon>Pseudomonadati</taxon>
        <taxon>Pseudomonadota</taxon>
        <taxon>Alphaproteobacteria</taxon>
        <taxon>Sphingomonadales</taxon>
        <taxon>Sphingomonadaceae</taxon>
        <taxon>Sphingomonas</taxon>
    </lineage>
</organism>
<dbReference type="Proteomes" id="UP000244162">
    <property type="component" value="Unassembled WGS sequence"/>
</dbReference>
<protein>
    <submittedName>
        <fullName evidence="1">Beta-3-deoxy-D-manno-oct-2-ulosonic acid transferase</fullName>
    </submittedName>
</protein>
<comment type="caution">
    <text evidence="1">The sequence shown here is derived from an EMBL/GenBank/DDBJ whole genome shotgun (WGS) entry which is preliminary data.</text>
</comment>
<keyword evidence="1" id="KW-0808">Transferase</keyword>
<sequence>MRSRQCVLRSPPFPGVKPDTGALSAPGAVPLDAILTACSQTVLAPAMIDRATALQRAMVEQRVGGSFWDPYVAHEIISPIVLRPADMGQAQAMLAASAEIGSRRCLAVLPATRWAKGAAMLFEREGVEVHVGPTDPWSLLSGADSLHADGNDELIFLALLAGIRVRTVSSGLFAGWGLTEDAPGVATKGKLDLLRLIHAMLIEGATYRNCFTSEAMTAEETIAQLGFWRQGIDANRGIAAACGIAWWKRREIRAFLWDGSDSPLHFHRRARPAVRTAAMRRADIAVWPSRAPAGLDAAAAEAQVPVRQVEDGFIRSVGLGSALHPPLSIVVDRKGIYYDPTRPSDLETLLSETRFSQELLDRAERLISVIVAAGISKYASGRGRFTDIPAEGRRVLVTGQVEDDRSVLLGGGGVAGNLDLVRRARAAEPDAYIIFKPHPDVEAGHRKGAVADAVILRFADRIVRDAAMPALLDAVDAVHVWTSLAGFEALLRGREVFTHGQPFFAGWGLTTDLGPPVARRTRRLSVTELVTGALILYPRYLDPMTLLPCAPEILIARLAQSGGAQRTLLTELRRLQGRMRVRLAGRAV</sequence>
<dbReference type="GO" id="GO:0000271">
    <property type="term" value="P:polysaccharide biosynthetic process"/>
    <property type="evidence" value="ECO:0007669"/>
    <property type="project" value="InterPro"/>
</dbReference>
<keyword evidence="2" id="KW-1185">Reference proteome</keyword>
<accession>A0A2T5FX39</accession>
<dbReference type="EMBL" id="NWBU01000009">
    <property type="protein sequence ID" value="PTQ10700.1"/>
    <property type="molecule type" value="Genomic_DNA"/>
</dbReference>
<dbReference type="OrthoDB" id="543755at2"/>
<dbReference type="CDD" id="cd16439">
    <property type="entry name" value="beta_Kdo_transferase_KpsC_2"/>
    <property type="match status" value="1"/>
</dbReference>